<organism evidence="2">
    <name type="scientific">Paraconexibacter sp. AEG42_29</name>
    <dbReference type="NCBI Taxonomy" id="2997339"/>
    <lineage>
        <taxon>Bacteria</taxon>
        <taxon>Bacillati</taxon>
        <taxon>Actinomycetota</taxon>
        <taxon>Thermoleophilia</taxon>
        <taxon>Solirubrobacterales</taxon>
        <taxon>Paraconexibacteraceae</taxon>
        <taxon>Paraconexibacter</taxon>
    </lineage>
</organism>
<name>A0AAU7B0H4_9ACTN</name>
<proteinExistence type="predicted"/>
<gene>
    <name evidence="2" type="ORF">DSM112329_04232</name>
</gene>
<dbReference type="AlphaFoldDB" id="A0AAU7B0H4"/>
<keyword evidence="1" id="KW-0472">Membrane</keyword>
<dbReference type="RefSeq" id="WP_354698549.1">
    <property type="nucleotide sequence ID" value="NZ_CP114014.1"/>
</dbReference>
<feature type="transmembrane region" description="Helical" evidence="1">
    <location>
        <begin position="199"/>
        <end position="220"/>
    </location>
</feature>
<sequence>MSERHQRLCALAGFGFAPVFLIGFVFVAGFVPPPSPQMSAEAVQQMFLEDRDRIRVGILIATVAAPLLAFYVAALTHQIRQIAGSESPLGAVQLVAGSCLLLEFLFPQLVWQTAAYRPERDAATVQMLNDLAWLPFVGIVGTAIVQMVVMAIVVLQDHSEAPLLPRWSAYVSLWSSFGVASGSLAVLTHSGPLAWNGLLTWYVLSVSFFTWMASMTVLMVRASRRVEAKLAPGVVEPRARGLAPA</sequence>
<keyword evidence="1" id="KW-0812">Transmembrane</keyword>
<dbReference type="KEGG" id="parq:DSM112329_04232"/>
<reference evidence="2" key="1">
    <citation type="submission" date="2022-12" db="EMBL/GenBank/DDBJ databases">
        <title>Paraconexibacter alkalitolerans sp. nov. and Baekduia alba sp. nov., isolated from soil and emended description of the genera Paraconexibacter (Chun et al., 2020) and Baekduia (An et al., 2020).</title>
        <authorList>
            <person name="Vieira S."/>
            <person name="Huber K.J."/>
            <person name="Geppert A."/>
            <person name="Wolf J."/>
            <person name="Neumann-Schaal M."/>
            <person name="Muesken M."/>
            <person name="Overmann J."/>
        </authorList>
    </citation>
    <scope>NUCLEOTIDE SEQUENCE</scope>
    <source>
        <strain evidence="2">AEG42_29</strain>
    </source>
</reference>
<accession>A0AAU7B0H4</accession>
<dbReference type="EMBL" id="CP114014">
    <property type="protein sequence ID" value="XAY07351.1"/>
    <property type="molecule type" value="Genomic_DNA"/>
</dbReference>
<feature type="transmembrane region" description="Helical" evidence="1">
    <location>
        <begin position="167"/>
        <end position="187"/>
    </location>
</feature>
<feature type="transmembrane region" description="Helical" evidence="1">
    <location>
        <begin position="7"/>
        <end position="31"/>
    </location>
</feature>
<feature type="transmembrane region" description="Helical" evidence="1">
    <location>
        <begin position="131"/>
        <end position="155"/>
    </location>
</feature>
<feature type="transmembrane region" description="Helical" evidence="1">
    <location>
        <begin position="56"/>
        <end position="77"/>
    </location>
</feature>
<evidence type="ECO:0000313" key="2">
    <source>
        <dbReference type="EMBL" id="XAY07351.1"/>
    </source>
</evidence>
<evidence type="ECO:0008006" key="3">
    <source>
        <dbReference type="Google" id="ProtNLM"/>
    </source>
</evidence>
<evidence type="ECO:0000256" key="1">
    <source>
        <dbReference type="SAM" id="Phobius"/>
    </source>
</evidence>
<protein>
    <recommendedName>
        <fullName evidence="3">DUF4386 domain-containing protein</fullName>
    </recommendedName>
</protein>
<keyword evidence="1" id="KW-1133">Transmembrane helix</keyword>
<feature type="transmembrane region" description="Helical" evidence="1">
    <location>
        <begin position="89"/>
        <end position="111"/>
    </location>
</feature>